<keyword evidence="6 7" id="KW-0804">Transcription</keyword>
<dbReference type="InterPro" id="IPR038619">
    <property type="entry name" value="MraZ_sf"/>
</dbReference>
<dbReference type="PANTHER" id="PTHR34701">
    <property type="entry name" value="TRANSCRIPTIONAL REGULATOR MRAZ"/>
    <property type="match status" value="1"/>
</dbReference>
<evidence type="ECO:0000256" key="3">
    <source>
        <dbReference type="ARBA" id="ARBA00022737"/>
    </source>
</evidence>
<dbReference type="RefSeq" id="WP_274585719.1">
    <property type="nucleotide sequence ID" value="NZ_CP145811.1"/>
</dbReference>
<dbReference type="InterPro" id="IPR035642">
    <property type="entry name" value="MraZ_N"/>
</dbReference>
<protein>
    <recommendedName>
        <fullName evidence="1 7">Transcriptional regulator MraZ</fullName>
    </recommendedName>
</protein>
<evidence type="ECO:0000259" key="8">
    <source>
        <dbReference type="PROSITE" id="PS51740"/>
    </source>
</evidence>
<accession>A0A9X4EB10</accession>
<dbReference type="InterPro" id="IPR035644">
    <property type="entry name" value="MraZ_C"/>
</dbReference>
<evidence type="ECO:0000313" key="10">
    <source>
        <dbReference type="EMBL" id="WWY04054.1"/>
    </source>
</evidence>
<organism evidence="9">
    <name type="scientific">Neisseria leonii</name>
    <dbReference type="NCBI Taxonomy" id="2995413"/>
    <lineage>
        <taxon>Bacteria</taxon>
        <taxon>Pseudomonadati</taxon>
        <taxon>Pseudomonadota</taxon>
        <taxon>Betaproteobacteria</taxon>
        <taxon>Neisseriales</taxon>
        <taxon>Neisseriaceae</taxon>
        <taxon>Neisseria</taxon>
    </lineage>
</organism>
<evidence type="ECO:0000313" key="11">
    <source>
        <dbReference type="Proteomes" id="UP001149607"/>
    </source>
</evidence>
<sequence length="154" mass="17157">MFFTSGAQELSIDSKGRLAIPAKLRDVLQRQYTPTLVITIASQNHLLLFPEQVWAGWVPKLLDPTTAQGNPLARRVQNMMLHNAESVDLDGAGRILLPAGLRRQVSFDREVNLVPKGNQLELWDRGVWQRQQAEVLAMDPEVLAAELAGLDLPL</sequence>
<evidence type="ECO:0000256" key="4">
    <source>
        <dbReference type="ARBA" id="ARBA00023015"/>
    </source>
</evidence>
<evidence type="ECO:0000256" key="2">
    <source>
        <dbReference type="ARBA" id="ARBA00022490"/>
    </source>
</evidence>
<keyword evidence="3" id="KW-0677">Repeat</keyword>
<name>A0A9X4EB10_9NEIS</name>
<feature type="domain" description="SpoVT-AbrB" evidence="8">
    <location>
        <begin position="84"/>
        <end position="127"/>
    </location>
</feature>
<keyword evidence="5 7" id="KW-0238">DNA-binding</keyword>
<evidence type="ECO:0000256" key="1">
    <source>
        <dbReference type="ARBA" id="ARBA00013860"/>
    </source>
</evidence>
<proteinExistence type="inferred from homology"/>
<dbReference type="GO" id="GO:0009295">
    <property type="term" value="C:nucleoid"/>
    <property type="evidence" value="ECO:0007669"/>
    <property type="project" value="UniProtKB-SubCell"/>
</dbReference>
<dbReference type="CDD" id="cd16320">
    <property type="entry name" value="MraZ_N"/>
    <property type="match status" value="1"/>
</dbReference>
<evidence type="ECO:0000256" key="6">
    <source>
        <dbReference type="ARBA" id="ARBA00023163"/>
    </source>
</evidence>
<dbReference type="Gene3D" id="3.40.1550.20">
    <property type="entry name" value="Transcriptional regulator MraZ domain"/>
    <property type="match status" value="1"/>
</dbReference>
<feature type="domain" description="SpoVT-AbrB" evidence="8">
    <location>
        <begin position="7"/>
        <end position="53"/>
    </location>
</feature>
<evidence type="ECO:0000256" key="7">
    <source>
        <dbReference type="HAMAP-Rule" id="MF_01008"/>
    </source>
</evidence>
<gene>
    <name evidence="7" type="primary">mraZ</name>
    <name evidence="9" type="ORF">ORY91_002111</name>
    <name evidence="10" type="ORF">V9W64_04870</name>
</gene>
<comment type="subunit">
    <text evidence="7">Forms oligomers.</text>
</comment>
<dbReference type="InterPro" id="IPR003444">
    <property type="entry name" value="MraZ"/>
</dbReference>
<reference evidence="10" key="2">
    <citation type="submission" date="2024-02" db="EMBL/GenBank/DDBJ databases">
        <title>Neisseria leonii sp. nov.</title>
        <authorList>
            <person name="Boutroux M."/>
            <person name="Favre-Rochex S."/>
            <person name="Gorgette O."/>
            <person name="Touak G."/>
            <person name="Muhle E."/>
            <person name="Chesneau O."/>
            <person name="Clermont D."/>
            <person name="Rahi P."/>
        </authorList>
    </citation>
    <scope>NUCLEOTIDE SEQUENCE</scope>
    <source>
        <strain evidence="10">51.81</strain>
    </source>
</reference>
<dbReference type="Proteomes" id="UP001149607">
    <property type="component" value="Chromosome"/>
</dbReference>
<dbReference type="GO" id="GO:0000976">
    <property type="term" value="F:transcription cis-regulatory region binding"/>
    <property type="evidence" value="ECO:0007669"/>
    <property type="project" value="TreeGrafter"/>
</dbReference>
<dbReference type="InterPro" id="IPR007159">
    <property type="entry name" value="SpoVT-AbrB_dom"/>
</dbReference>
<dbReference type="InterPro" id="IPR020603">
    <property type="entry name" value="MraZ_dom"/>
</dbReference>
<dbReference type="HAMAP" id="MF_01008">
    <property type="entry name" value="MraZ"/>
    <property type="match status" value="1"/>
</dbReference>
<evidence type="ECO:0000256" key="5">
    <source>
        <dbReference type="ARBA" id="ARBA00023125"/>
    </source>
</evidence>
<dbReference type="SUPFAM" id="SSF89447">
    <property type="entry name" value="AbrB/MazE/MraZ-like"/>
    <property type="match status" value="1"/>
</dbReference>
<comment type="subcellular location">
    <subcellularLocation>
        <location evidence="7">Cytoplasm</location>
        <location evidence="7">Nucleoid</location>
    </subcellularLocation>
</comment>
<dbReference type="EMBL" id="CP146598">
    <property type="protein sequence ID" value="WWY04054.1"/>
    <property type="molecule type" value="Genomic_DNA"/>
</dbReference>
<comment type="similarity">
    <text evidence="7">Belongs to the MraZ family.</text>
</comment>
<dbReference type="CDD" id="cd16321">
    <property type="entry name" value="MraZ_C"/>
    <property type="match status" value="1"/>
</dbReference>
<dbReference type="GO" id="GO:0005737">
    <property type="term" value="C:cytoplasm"/>
    <property type="evidence" value="ECO:0007669"/>
    <property type="project" value="UniProtKB-UniRule"/>
</dbReference>
<dbReference type="AlphaFoldDB" id="A0A9X4EB10"/>
<dbReference type="GO" id="GO:2000143">
    <property type="term" value="P:negative regulation of DNA-templated transcription initiation"/>
    <property type="evidence" value="ECO:0007669"/>
    <property type="project" value="TreeGrafter"/>
</dbReference>
<dbReference type="PROSITE" id="PS51740">
    <property type="entry name" value="SPOVT_ABRB"/>
    <property type="match status" value="2"/>
</dbReference>
<keyword evidence="4 7" id="KW-0805">Transcription regulation</keyword>
<keyword evidence="2 7" id="KW-0963">Cytoplasm</keyword>
<dbReference type="Pfam" id="PF02381">
    <property type="entry name" value="MraZ"/>
    <property type="match status" value="2"/>
</dbReference>
<dbReference type="InterPro" id="IPR037914">
    <property type="entry name" value="SpoVT-AbrB_sf"/>
</dbReference>
<dbReference type="GO" id="GO:0003700">
    <property type="term" value="F:DNA-binding transcription factor activity"/>
    <property type="evidence" value="ECO:0007669"/>
    <property type="project" value="UniProtKB-UniRule"/>
</dbReference>
<dbReference type="PANTHER" id="PTHR34701:SF1">
    <property type="entry name" value="TRANSCRIPTIONAL REGULATOR MRAZ"/>
    <property type="match status" value="1"/>
</dbReference>
<dbReference type="EMBL" id="JAPQFL010000008">
    <property type="protein sequence ID" value="MDD9328673.1"/>
    <property type="molecule type" value="Genomic_DNA"/>
</dbReference>
<keyword evidence="11" id="KW-1185">Reference proteome</keyword>
<evidence type="ECO:0000313" key="9">
    <source>
        <dbReference type="EMBL" id="MDD9328673.1"/>
    </source>
</evidence>
<reference evidence="9" key="1">
    <citation type="submission" date="2022-10" db="EMBL/GenBank/DDBJ databases">
        <authorList>
            <person name="Boutroux M."/>
        </authorList>
    </citation>
    <scope>NUCLEOTIDE SEQUENCE</scope>
    <source>
        <strain evidence="9">51.81</strain>
    </source>
</reference>